<dbReference type="SUPFAM" id="SSF46600">
    <property type="entry name" value="C-terminal UvrC-binding domain of UvrB"/>
    <property type="match status" value="1"/>
</dbReference>
<comment type="caution">
    <text evidence="2">The sequence shown here is derived from an EMBL/GenBank/DDBJ whole genome shotgun (WGS) entry which is preliminary data.</text>
</comment>
<accession>A0A101HW36</accession>
<dbReference type="EMBL" id="LGGS01000007">
    <property type="protein sequence ID" value="KUK84038.1"/>
    <property type="molecule type" value="Genomic_DNA"/>
</dbReference>
<gene>
    <name evidence="2" type="ORF">XD97_0050</name>
</gene>
<evidence type="ECO:0000313" key="3">
    <source>
        <dbReference type="Proteomes" id="UP000054705"/>
    </source>
</evidence>
<protein>
    <recommendedName>
        <fullName evidence="1">UVR domain-containing protein</fullName>
    </recommendedName>
</protein>
<dbReference type="PANTHER" id="PTHR38430:SF1">
    <property type="entry name" value="PROTEIN-ARGININE KINASE ACTIVATOR PROTEIN"/>
    <property type="match status" value="1"/>
</dbReference>
<feature type="domain" description="UVR" evidence="1">
    <location>
        <begin position="133"/>
        <end position="168"/>
    </location>
</feature>
<dbReference type="PANTHER" id="PTHR38430">
    <property type="entry name" value="PROTEIN-ARGININE KINASE ACTIVATOR PROTEIN"/>
    <property type="match status" value="1"/>
</dbReference>
<proteinExistence type="predicted"/>
<dbReference type="AlphaFoldDB" id="A0A101HW36"/>
<dbReference type="InterPro" id="IPR001943">
    <property type="entry name" value="UVR_dom"/>
</dbReference>
<dbReference type="GO" id="GO:0005507">
    <property type="term" value="F:copper ion binding"/>
    <property type="evidence" value="ECO:0007669"/>
    <property type="project" value="TreeGrafter"/>
</dbReference>
<evidence type="ECO:0000313" key="2">
    <source>
        <dbReference type="EMBL" id="KUK84038.1"/>
    </source>
</evidence>
<dbReference type="PIRSF" id="PIRSF015034">
    <property type="entry name" value="YacH"/>
    <property type="match status" value="1"/>
</dbReference>
<dbReference type="PROSITE" id="PS50151">
    <property type="entry name" value="UVR"/>
    <property type="match status" value="1"/>
</dbReference>
<dbReference type="GO" id="GO:0046870">
    <property type="term" value="F:cadmium ion binding"/>
    <property type="evidence" value="ECO:0007669"/>
    <property type="project" value="TreeGrafter"/>
</dbReference>
<dbReference type="InterPro" id="IPR036876">
    <property type="entry name" value="UVR_dom_sf"/>
</dbReference>
<dbReference type="InterPro" id="IPR025542">
    <property type="entry name" value="YacH"/>
</dbReference>
<dbReference type="Pfam" id="PF02151">
    <property type="entry name" value="UVR"/>
    <property type="match status" value="1"/>
</dbReference>
<dbReference type="GO" id="GO:1990169">
    <property type="term" value="P:stress response to copper ion"/>
    <property type="evidence" value="ECO:0007669"/>
    <property type="project" value="TreeGrafter"/>
</dbReference>
<evidence type="ECO:0000259" key="1">
    <source>
        <dbReference type="PROSITE" id="PS50151"/>
    </source>
</evidence>
<organism evidence="2 3">
    <name type="scientific">Pelotomaculum thermopropionicum</name>
    <dbReference type="NCBI Taxonomy" id="110500"/>
    <lineage>
        <taxon>Bacteria</taxon>
        <taxon>Bacillati</taxon>
        <taxon>Bacillota</taxon>
        <taxon>Clostridia</taxon>
        <taxon>Eubacteriales</taxon>
        <taxon>Desulfotomaculaceae</taxon>
        <taxon>Pelotomaculum</taxon>
    </lineage>
</organism>
<dbReference type="GO" id="GO:0008270">
    <property type="term" value="F:zinc ion binding"/>
    <property type="evidence" value="ECO:0007669"/>
    <property type="project" value="TreeGrafter"/>
</dbReference>
<sequence>MLCESCGQRKATVHFTEIINGHKQESHLCEVCAGELQPQGLKFAPQLNLHHFLAGLLNHEFGAGGYRIPAGDGKKCDKCGIIEEQFIKQGLLGCGDCYPFFGEKLQPLLRRIHGNTRHTGKVPARTGGRARLVKEIEDLKSKLKTAVEREEFELAVKYRDRIRELEGNLLHEEGQA</sequence>
<reference evidence="3" key="1">
    <citation type="journal article" date="2015" name="MBio">
        <title>Genome-Resolved Metagenomic Analysis Reveals Roles for Candidate Phyla and Other Microbial Community Members in Biogeochemical Transformations in Oil Reservoirs.</title>
        <authorList>
            <person name="Hu P."/>
            <person name="Tom L."/>
            <person name="Singh A."/>
            <person name="Thomas B.C."/>
            <person name="Baker B.J."/>
            <person name="Piceno Y.M."/>
            <person name="Andersen G.L."/>
            <person name="Banfield J.F."/>
        </authorList>
    </citation>
    <scope>NUCLEOTIDE SEQUENCE [LARGE SCALE GENOMIC DNA]</scope>
</reference>
<dbReference type="Gene3D" id="4.10.860.10">
    <property type="entry name" value="UVR domain"/>
    <property type="match status" value="1"/>
</dbReference>
<dbReference type="Proteomes" id="UP000054705">
    <property type="component" value="Unassembled WGS sequence"/>
</dbReference>
<dbReference type="GO" id="GO:0050897">
    <property type="term" value="F:cobalt ion binding"/>
    <property type="evidence" value="ECO:0007669"/>
    <property type="project" value="TreeGrafter"/>
</dbReference>
<dbReference type="GO" id="GO:1990170">
    <property type="term" value="P:stress response to cadmium ion"/>
    <property type="evidence" value="ECO:0007669"/>
    <property type="project" value="TreeGrafter"/>
</dbReference>
<name>A0A101HW36_9FIRM</name>
<dbReference type="PATRIC" id="fig|110500.4.peg.289"/>